<evidence type="ECO:0000313" key="5">
    <source>
        <dbReference type="Proteomes" id="UP000824469"/>
    </source>
</evidence>
<dbReference type="EMBL" id="JAHRHJ020000476">
    <property type="protein sequence ID" value="KAH9294021.1"/>
    <property type="molecule type" value="Genomic_DNA"/>
</dbReference>
<organism evidence="4 5">
    <name type="scientific">Taxus chinensis</name>
    <name type="common">Chinese yew</name>
    <name type="synonym">Taxus wallichiana var. chinensis</name>
    <dbReference type="NCBI Taxonomy" id="29808"/>
    <lineage>
        <taxon>Eukaryota</taxon>
        <taxon>Viridiplantae</taxon>
        <taxon>Streptophyta</taxon>
        <taxon>Embryophyta</taxon>
        <taxon>Tracheophyta</taxon>
        <taxon>Spermatophyta</taxon>
        <taxon>Pinopsida</taxon>
        <taxon>Pinidae</taxon>
        <taxon>Conifers II</taxon>
        <taxon>Cupressales</taxon>
        <taxon>Taxaceae</taxon>
        <taxon>Taxus</taxon>
    </lineage>
</organism>
<dbReference type="InterPro" id="IPR051165">
    <property type="entry name" value="Multifunctional_ANK_Repeat"/>
</dbReference>
<protein>
    <submittedName>
        <fullName evidence="4">Uncharacterized protein</fullName>
    </submittedName>
</protein>
<proteinExistence type="predicted"/>
<dbReference type="AlphaFoldDB" id="A0AA38C328"/>
<dbReference type="SMART" id="SM00248">
    <property type="entry name" value="ANK"/>
    <property type="match status" value="6"/>
</dbReference>
<evidence type="ECO:0000256" key="3">
    <source>
        <dbReference type="PROSITE-ProRule" id="PRU00023"/>
    </source>
</evidence>
<dbReference type="InterPro" id="IPR002110">
    <property type="entry name" value="Ankyrin_rpt"/>
</dbReference>
<keyword evidence="1" id="KW-0677">Repeat</keyword>
<gene>
    <name evidence="4" type="ORF">KI387_040774</name>
</gene>
<dbReference type="PROSITE" id="PS50088">
    <property type="entry name" value="ANK_REPEAT"/>
    <property type="match status" value="2"/>
</dbReference>
<dbReference type="Proteomes" id="UP000824469">
    <property type="component" value="Unassembled WGS sequence"/>
</dbReference>
<feature type="repeat" description="ANK" evidence="3">
    <location>
        <begin position="273"/>
        <end position="296"/>
    </location>
</feature>
<comment type="caution">
    <text evidence="4">The sequence shown here is derived from an EMBL/GenBank/DDBJ whole genome shotgun (WGS) entry which is preliminary data.</text>
</comment>
<name>A0AA38C328_TAXCH</name>
<keyword evidence="5" id="KW-1185">Reference proteome</keyword>
<keyword evidence="2 3" id="KW-0040">ANK repeat</keyword>
<reference evidence="4 5" key="1">
    <citation type="journal article" date="2021" name="Nat. Plants">
        <title>The Taxus genome provides insights into paclitaxel biosynthesis.</title>
        <authorList>
            <person name="Xiong X."/>
            <person name="Gou J."/>
            <person name="Liao Q."/>
            <person name="Li Y."/>
            <person name="Zhou Q."/>
            <person name="Bi G."/>
            <person name="Li C."/>
            <person name="Du R."/>
            <person name="Wang X."/>
            <person name="Sun T."/>
            <person name="Guo L."/>
            <person name="Liang H."/>
            <person name="Lu P."/>
            <person name="Wu Y."/>
            <person name="Zhang Z."/>
            <person name="Ro D.K."/>
            <person name="Shang Y."/>
            <person name="Huang S."/>
            <person name="Yan J."/>
        </authorList>
    </citation>
    <scope>NUCLEOTIDE SEQUENCE [LARGE SCALE GENOMIC DNA]</scope>
    <source>
        <strain evidence="4">Ta-2019</strain>
    </source>
</reference>
<feature type="non-terminal residue" evidence="4">
    <location>
        <position position="1"/>
    </location>
</feature>
<evidence type="ECO:0000256" key="1">
    <source>
        <dbReference type="ARBA" id="ARBA00022737"/>
    </source>
</evidence>
<dbReference type="Pfam" id="PF12796">
    <property type="entry name" value="Ank_2"/>
    <property type="match status" value="2"/>
</dbReference>
<accession>A0AA38C328</accession>
<dbReference type="Gene3D" id="1.25.40.20">
    <property type="entry name" value="Ankyrin repeat-containing domain"/>
    <property type="match status" value="2"/>
</dbReference>
<dbReference type="PROSITE" id="PS50297">
    <property type="entry name" value="ANK_REP_REGION"/>
    <property type="match status" value="2"/>
</dbReference>
<sequence>MENISNSGLVPEFKRGSRYAQNIEREWRLASVEEVRRNLGTIKEKRILDSWDIARLLDGWVDGPGYRYSVRNEYKPVIGHMLLVKTRERRPDDVSFEPKIYSGVELNGEGRKAALLLSCEDKITDVICFVLHSILQSFTTPQERQAELDRLTTSLKDEFRNGKTVLHYVTDQPHNSKHAEYVAKLLRREFEYGKELIKDADKDRRTALHLAALHGHTDLCKSFIENCEMKADDKDRNGENLLHFAVNSNNVRVVGSLFKFLNTESIICSHDAKGKTALHKAAANGNEEMMKFLLSRIDERRLKIYIQRADLFGQTALHVAASAGHKDAVKYLLDGGSRPLHERDTDGKTALHYAVQLPDQGKAIEVAKLLLQYCRDDEERSLLLWASATGVGTAELACARSLEVQDYLKQIREEAKKSTNDLLRSAIKLEDDKMAWELINRGAKTNHITNFSGNDWSEQEKQRVRT</sequence>
<dbReference type="SUPFAM" id="SSF48403">
    <property type="entry name" value="Ankyrin repeat"/>
    <property type="match status" value="1"/>
</dbReference>
<dbReference type="PANTHER" id="PTHR24123:SF33">
    <property type="entry name" value="PROTEIN HOS4"/>
    <property type="match status" value="1"/>
</dbReference>
<evidence type="ECO:0000313" key="4">
    <source>
        <dbReference type="EMBL" id="KAH9294021.1"/>
    </source>
</evidence>
<feature type="repeat" description="ANK" evidence="3">
    <location>
        <begin position="312"/>
        <end position="337"/>
    </location>
</feature>
<evidence type="ECO:0000256" key="2">
    <source>
        <dbReference type="ARBA" id="ARBA00023043"/>
    </source>
</evidence>
<dbReference type="PANTHER" id="PTHR24123">
    <property type="entry name" value="ANKYRIN REPEAT-CONTAINING"/>
    <property type="match status" value="1"/>
</dbReference>
<dbReference type="InterPro" id="IPR036770">
    <property type="entry name" value="Ankyrin_rpt-contain_sf"/>
</dbReference>